<evidence type="ECO:0000256" key="3">
    <source>
        <dbReference type="SAM" id="SignalP"/>
    </source>
</evidence>
<dbReference type="Proteomes" id="UP000472267">
    <property type="component" value="Chromosome 10"/>
</dbReference>
<feature type="region of interest" description="Disordered" evidence="1">
    <location>
        <begin position="33"/>
        <end position="259"/>
    </location>
</feature>
<keyword evidence="2" id="KW-1133">Transmembrane helix</keyword>
<feature type="compositionally biased region" description="Basic and acidic residues" evidence="1">
    <location>
        <begin position="267"/>
        <end position="279"/>
    </location>
</feature>
<feature type="region of interest" description="Disordered" evidence="1">
    <location>
        <begin position="267"/>
        <end position="286"/>
    </location>
</feature>
<dbReference type="CTD" id="303122"/>
<reference evidence="4" key="3">
    <citation type="submission" date="2025-09" db="UniProtKB">
        <authorList>
            <consortium name="Ensembl"/>
        </authorList>
    </citation>
    <scope>IDENTIFICATION</scope>
</reference>
<organism evidence="4 5">
    <name type="scientific">Salarias fasciatus</name>
    <name type="common">Jewelled blenny</name>
    <name type="synonym">Blennius fasciatus</name>
    <dbReference type="NCBI Taxonomy" id="181472"/>
    <lineage>
        <taxon>Eukaryota</taxon>
        <taxon>Metazoa</taxon>
        <taxon>Chordata</taxon>
        <taxon>Craniata</taxon>
        <taxon>Vertebrata</taxon>
        <taxon>Euteleostomi</taxon>
        <taxon>Actinopterygii</taxon>
        <taxon>Neopterygii</taxon>
        <taxon>Teleostei</taxon>
        <taxon>Neoteleostei</taxon>
        <taxon>Acanthomorphata</taxon>
        <taxon>Ovalentaria</taxon>
        <taxon>Blenniimorphae</taxon>
        <taxon>Blenniiformes</taxon>
        <taxon>Blennioidei</taxon>
        <taxon>Blenniidae</taxon>
        <taxon>Salariinae</taxon>
        <taxon>Salarias</taxon>
    </lineage>
</organism>
<feature type="chain" id="PRO_5025523132" description="Keratinocyte-associated transmembrane protein 2" evidence="3">
    <location>
        <begin position="33"/>
        <end position="369"/>
    </location>
</feature>
<proteinExistence type="predicted"/>
<evidence type="ECO:0008006" key="6">
    <source>
        <dbReference type="Google" id="ProtNLM"/>
    </source>
</evidence>
<gene>
    <name evidence="4" type="primary">c10h5orf15</name>
</gene>
<reference evidence="4" key="1">
    <citation type="submission" date="2019-06" db="EMBL/GenBank/DDBJ databases">
        <authorList>
            <consortium name="Wellcome Sanger Institute Data Sharing"/>
        </authorList>
    </citation>
    <scope>NUCLEOTIDE SEQUENCE [LARGE SCALE GENOMIC DNA]</scope>
</reference>
<dbReference type="AlphaFoldDB" id="A0A672JJD2"/>
<feature type="signal peptide" evidence="3">
    <location>
        <begin position="1"/>
        <end position="32"/>
    </location>
</feature>
<feature type="compositionally biased region" description="Polar residues" evidence="1">
    <location>
        <begin position="215"/>
        <end position="226"/>
    </location>
</feature>
<dbReference type="OrthoDB" id="5846619at2759"/>
<dbReference type="OMA" id="QDSYNTE"/>
<keyword evidence="2" id="KW-0472">Membrane</keyword>
<feature type="compositionally biased region" description="Basic and acidic residues" evidence="1">
    <location>
        <begin position="197"/>
        <end position="213"/>
    </location>
</feature>
<dbReference type="PANTHER" id="PTHR16502">
    <property type="entry name" value="KERATINOCYTE-ASSOCIATED TRANSMEMBRANE PROTEIN 2"/>
    <property type="match status" value="1"/>
</dbReference>
<dbReference type="InParanoid" id="A0A672JJD2"/>
<reference evidence="4" key="2">
    <citation type="submission" date="2025-08" db="UniProtKB">
        <authorList>
            <consortium name="Ensembl"/>
        </authorList>
    </citation>
    <scope>IDENTIFICATION</scope>
</reference>
<name>A0A672JJD2_SALFA</name>
<keyword evidence="5" id="KW-1185">Reference proteome</keyword>
<keyword evidence="3" id="KW-0732">Signal</keyword>
<feature type="compositionally biased region" description="Polar residues" evidence="1">
    <location>
        <begin position="124"/>
        <end position="171"/>
    </location>
</feature>
<evidence type="ECO:0000256" key="1">
    <source>
        <dbReference type="SAM" id="MobiDB-lite"/>
    </source>
</evidence>
<feature type="compositionally biased region" description="Low complexity" evidence="1">
    <location>
        <begin position="43"/>
        <end position="54"/>
    </location>
</feature>
<dbReference type="Pfam" id="PF17818">
    <property type="entry name" value="KCT2"/>
    <property type="match status" value="1"/>
</dbReference>
<sequence>MAPHGSLGRSRRTISALFLLVLLQLFVTSCLSAPAPTPSTEGVVVTTSQSSNSTIQKQDLSHTDAGASQPDTPSGAAKALLPDSPAPEPQPNNIAPAPQPNNPPPPSQPDGPALEPQKKPTNAAVPTNASVTKPSTGDLTSSSVVAFDSSDQSNASKGEATDNTSNNLLNQPTAPKTSTTKAPTTTPTTTTAVKAPEPSKSEEETEDSFKDDTVTPLNSVVLQSTEKAAPVSPGSYSDLEEEEEEGDDEEDDDEESYDDTVVFEKNTFGKDRIEDKPQPADEVDNFPYQKDNYSTEDQDSHFFIHLVILAFLVAIAYITYHNKRKIFHLAHSRWWKEGLCSRNTVEYHRLDQNVNEAMPSLKMTRDYIF</sequence>
<evidence type="ECO:0000256" key="2">
    <source>
        <dbReference type="SAM" id="Phobius"/>
    </source>
</evidence>
<dbReference type="PANTHER" id="PTHR16502:SF0">
    <property type="entry name" value="KERATINOCYTE-ASSOCIATED TRANSMEMBRANE PROTEIN 2"/>
    <property type="match status" value="1"/>
</dbReference>
<dbReference type="GeneID" id="115395206"/>
<keyword evidence="2" id="KW-0812">Transmembrane</keyword>
<dbReference type="RefSeq" id="XP_029956497.1">
    <property type="nucleotide sequence ID" value="XM_030100637.1"/>
</dbReference>
<protein>
    <recommendedName>
        <fullName evidence="6">Keratinocyte-associated transmembrane protein 2</fullName>
    </recommendedName>
</protein>
<feature type="compositionally biased region" description="Low complexity" evidence="1">
    <location>
        <begin position="172"/>
        <end position="196"/>
    </location>
</feature>
<feature type="compositionally biased region" description="Acidic residues" evidence="1">
    <location>
        <begin position="238"/>
        <end position="258"/>
    </location>
</feature>
<dbReference type="InterPro" id="IPR037645">
    <property type="entry name" value="KCT2"/>
</dbReference>
<evidence type="ECO:0000313" key="4">
    <source>
        <dbReference type="Ensembl" id="ENSSFAP00005053329.1"/>
    </source>
</evidence>
<accession>A0A672JJD2</accession>
<feature type="compositionally biased region" description="Pro residues" evidence="1">
    <location>
        <begin position="97"/>
        <end position="109"/>
    </location>
</feature>
<evidence type="ECO:0000313" key="5">
    <source>
        <dbReference type="Proteomes" id="UP000472267"/>
    </source>
</evidence>
<dbReference type="Ensembl" id="ENSSFAT00005055003.1">
    <property type="protein sequence ID" value="ENSSFAP00005053329.1"/>
    <property type="gene ID" value="ENSSFAG00005025487.1"/>
</dbReference>
<feature type="transmembrane region" description="Helical" evidence="2">
    <location>
        <begin position="302"/>
        <end position="320"/>
    </location>
</feature>